<dbReference type="GO" id="GO:0019448">
    <property type="term" value="P:L-cysteine catabolic process"/>
    <property type="evidence" value="ECO:0007669"/>
    <property type="project" value="TreeGrafter"/>
</dbReference>
<feature type="binding site" evidence="7">
    <location>
        <position position="83"/>
    </location>
    <ligand>
        <name>Fe cation</name>
        <dbReference type="ChEBI" id="CHEBI:24875"/>
        <note>catalytic</note>
    </ligand>
</feature>
<dbReference type="RefSeq" id="WP_160130981.1">
    <property type="nucleotide sequence ID" value="NZ_CP019288.1"/>
</dbReference>
<dbReference type="EMBL" id="CP019288">
    <property type="protein sequence ID" value="QHI38431.1"/>
    <property type="molecule type" value="Genomic_DNA"/>
</dbReference>
<dbReference type="PANTHER" id="PTHR12918">
    <property type="entry name" value="CYSTEINE DIOXYGENASE"/>
    <property type="match status" value="1"/>
</dbReference>
<keyword evidence="5 7" id="KW-0408">Iron</keyword>
<dbReference type="CDD" id="cd10548">
    <property type="entry name" value="cupin_CDO"/>
    <property type="match status" value="1"/>
</dbReference>
<dbReference type="SUPFAM" id="SSF51182">
    <property type="entry name" value="RmlC-like cupins"/>
    <property type="match status" value="1"/>
</dbReference>
<feature type="binding site" evidence="7">
    <location>
        <position position="81"/>
    </location>
    <ligand>
        <name>Fe cation</name>
        <dbReference type="ChEBI" id="CHEBI:24875"/>
        <note>catalytic</note>
    </ligand>
</feature>
<dbReference type="Proteomes" id="UP000464657">
    <property type="component" value="Chromosome"/>
</dbReference>
<dbReference type="GO" id="GO:0008198">
    <property type="term" value="F:ferrous iron binding"/>
    <property type="evidence" value="ECO:0007669"/>
    <property type="project" value="TreeGrafter"/>
</dbReference>
<evidence type="ECO:0000313" key="9">
    <source>
        <dbReference type="Proteomes" id="UP000464657"/>
    </source>
</evidence>
<dbReference type="KEGG" id="kan:IMCC3317_38240"/>
<keyword evidence="4 8" id="KW-0560">Oxidoreductase</keyword>
<evidence type="ECO:0000256" key="6">
    <source>
        <dbReference type="PIRSR" id="PIRSR610300-50"/>
    </source>
</evidence>
<dbReference type="EC" id="1.13.11.20" evidence="8"/>
<evidence type="ECO:0000256" key="3">
    <source>
        <dbReference type="ARBA" id="ARBA00022964"/>
    </source>
</evidence>
<dbReference type="OrthoDB" id="7059163at2"/>
<feature type="cross-link" description="3'-(S-cysteinyl)-tyrosine (Cys-Tyr)" evidence="6">
    <location>
        <begin position="88"/>
        <end position="149"/>
    </location>
</feature>
<dbReference type="Gene3D" id="2.60.120.10">
    <property type="entry name" value="Jelly Rolls"/>
    <property type="match status" value="1"/>
</dbReference>
<dbReference type="Pfam" id="PF05995">
    <property type="entry name" value="CDO_I"/>
    <property type="match status" value="1"/>
</dbReference>
<keyword evidence="6" id="KW-0883">Thioether bond</keyword>
<dbReference type="InterPro" id="IPR014710">
    <property type="entry name" value="RmlC-like_jellyroll"/>
</dbReference>
<organism evidence="8 9">
    <name type="scientific">Kordia antarctica</name>
    <dbReference type="NCBI Taxonomy" id="1218801"/>
    <lineage>
        <taxon>Bacteria</taxon>
        <taxon>Pseudomonadati</taxon>
        <taxon>Bacteroidota</taxon>
        <taxon>Flavobacteriia</taxon>
        <taxon>Flavobacteriales</taxon>
        <taxon>Flavobacteriaceae</taxon>
        <taxon>Kordia</taxon>
    </lineage>
</organism>
<dbReference type="GO" id="GO:0017172">
    <property type="term" value="F:cysteine dioxygenase activity"/>
    <property type="evidence" value="ECO:0007669"/>
    <property type="project" value="UniProtKB-EC"/>
</dbReference>
<dbReference type="PANTHER" id="PTHR12918:SF1">
    <property type="entry name" value="CYSTEINE DIOXYGENASE TYPE 1"/>
    <property type="match status" value="1"/>
</dbReference>
<dbReference type="AlphaFoldDB" id="A0A7L4ZPJ3"/>
<comment type="similarity">
    <text evidence="1">Belongs to the cysteine dioxygenase family.</text>
</comment>
<name>A0A7L4ZPJ3_9FLAO</name>
<gene>
    <name evidence="8" type="primary">cdoA</name>
    <name evidence="8" type="ORF">IMCC3317_38240</name>
</gene>
<dbReference type="InterPro" id="IPR010300">
    <property type="entry name" value="CDO_1"/>
</dbReference>
<evidence type="ECO:0000256" key="4">
    <source>
        <dbReference type="ARBA" id="ARBA00023002"/>
    </source>
</evidence>
<evidence type="ECO:0000256" key="1">
    <source>
        <dbReference type="ARBA" id="ARBA00006622"/>
    </source>
</evidence>
<evidence type="ECO:0000256" key="2">
    <source>
        <dbReference type="ARBA" id="ARBA00022723"/>
    </source>
</evidence>
<keyword evidence="3 8" id="KW-0223">Dioxygenase</keyword>
<dbReference type="InterPro" id="IPR011051">
    <property type="entry name" value="RmlC_Cupin_sf"/>
</dbReference>
<sequence length="179" mass="20601">MNSKEQNSANLQSLNDLITALCEEERTNYDNIIRSANLPNGDFTDYSSWSDECYARNCIIENEEFELILLCWEAGQKTAIHDHGGEECWVKIIQGEFKETRYEKDETGALISTSSLISKANNVTYMIDFMGYHCLENISKKRSMSLHLYAKPIRNCNVFDEKSSQFISKNLSYDTFPCD</sequence>
<protein>
    <submittedName>
        <fullName evidence="8">Cysteine dioxygenase</fullName>
        <ecNumber evidence="8">1.13.11.20</ecNumber>
    </submittedName>
</protein>
<evidence type="ECO:0000256" key="7">
    <source>
        <dbReference type="PIRSR" id="PIRSR610300-51"/>
    </source>
</evidence>
<keyword evidence="2 7" id="KW-0479">Metal-binding</keyword>
<accession>A0A7L4ZPJ3</accession>
<reference evidence="8 9" key="1">
    <citation type="journal article" date="2013" name="Int. J. Syst. Evol. Microbiol.">
        <title>Kordia antarctica sp. nov., isolated from Antarctic seawater.</title>
        <authorList>
            <person name="Baek K."/>
            <person name="Choi A."/>
            <person name="Kang I."/>
            <person name="Lee K."/>
            <person name="Cho J.C."/>
        </authorList>
    </citation>
    <scope>NUCLEOTIDE SEQUENCE [LARGE SCALE GENOMIC DNA]</scope>
    <source>
        <strain evidence="8 9">IMCC3317</strain>
    </source>
</reference>
<keyword evidence="9" id="KW-1185">Reference proteome</keyword>
<evidence type="ECO:0000313" key="8">
    <source>
        <dbReference type="EMBL" id="QHI38431.1"/>
    </source>
</evidence>
<feature type="binding site" evidence="7">
    <location>
        <position position="133"/>
    </location>
    <ligand>
        <name>Fe cation</name>
        <dbReference type="ChEBI" id="CHEBI:24875"/>
        <note>catalytic</note>
    </ligand>
</feature>
<evidence type="ECO:0000256" key="5">
    <source>
        <dbReference type="ARBA" id="ARBA00023004"/>
    </source>
</evidence>
<proteinExistence type="inferred from homology"/>